<sequence length="146" mass="16083">MYSGVEGENYEMVDGIPVVKNDATQEMKDRIYNSGDMAIIANGKVIGDQEVNEAAWIAGFPENNQELMRQSINIANTDTIGPIVFSKPIAAESKYGTALNDKLKVIIVKTAMAKPAEFEAVYEKEMNDFMSLGGTELKKELEEALQ</sequence>
<reference evidence="1" key="1">
    <citation type="submission" date="2018-10" db="EMBL/GenBank/DDBJ databases">
        <title>Effector identification in a new, highly contiguous assembly of the strawberry crown rot pathogen Phytophthora cactorum.</title>
        <authorList>
            <person name="Armitage A.D."/>
            <person name="Nellist C.F."/>
            <person name="Bates H."/>
            <person name="Vickerstaff R.J."/>
            <person name="Harrison R.J."/>
        </authorList>
    </citation>
    <scope>NUCLEOTIDE SEQUENCE</scope>
    <source>
        <strain evidence="1">4032</strain>
    </source>
</reference>
<name>A0A8T0YPB3_9STRA</name>
<dbReference type="EMBL" id="RCMI01006428">
    <property type="protein sequence ID" value="KAG2852389.1"/>
    <property type="molecule type" value="Genomic_DNA"/>
</dbReference>
<evidence type="ECO:0000313" key="1">
    <source>
        <dbReference type="EMBL" id="KAG2852389.1"/>
    </source>
</evidence>
<dbReference type="Proteomes" id="UP000774804">
    <property type="component" value="Unassembled WGS sequence"/>
</dbReference>
<proteinExistence type="predicted"/>
<accession>A0A8T0YPB3</accession>
<gene>
    <name evidence="1" type="ORF">PC115_g25996</name>
</gene>
<organism evidence="1 2">
    <name type="scientific">Phytophthora cactorum</name>
    <dbReference type="NCBI Taxonomy" id="29920"/>
    <lineage>
        <taxon>Eukaryota</taxon>
        <taxon>Sar</taxon>
        <taxon>Stramenopiles</taxon>
        <taxon>Oomycota</taxon>
        <taxon>Peronosporomycetes</taxon>
        <taxon>Peronosporales</taxon>
        <taxon>Peronosporaceae</taxon>
        <taxon>Phytophthora</taxon>
    </lineage>
</organism>
<protein>
    <submittedName>
        <fullName evidence="1">Uncharacterized protein</fullName>
    </submittedName>
</protein>
<dbReference type="AlphaFoldDB" id="A0A8T0YPB3"/>
<comment type="caution">
    <text evidence="1">The sequence shown here is derived from an EMBL/GenBank/DDBJ whole genome shotgun (WGS) entry which is preliminary data.</text>
</comment>
<evidence type="ECO:0000313" key="2">
    <source>
        <dbReference type="Proteomes" id="UP000774804"/>
    </source>
</evidence>